<feature type="domain" description="PPM-type phosphatase" evidence="2">
    <location>
        <begin position="175"/>
        <end position="399"/>
    </location>
</feature>
<dbReference type="EC" id="3.1.3.16" evidence="3"/>
<dbReference type="InterPro" id="IPR052016">
    <property type="entry name" value="Bact_Sigma-Reg"/>
</dbReference>
<evidence type="ECO:0000259" key="2">
    <source>
        <dbReference type="SMART" id="SM00331"/>
    </source>
</evidence>
<protein>
    <submittedName>
        <fullName evidence="3">PP2C family protein-serine/threonine phosphatase</fullName>
        <ecNumber evidence="3">3.1.3.16</ecNumber>
    </submittedName>
</protein>
<reference evidence="4" key="1">
    <citation type="journal article" date="2019" name="Int. J. Syst. Evol. Microbiol.">
        <title>The Global Catalogue of Microorganisms (GCM) 10K type strain sequencing project: providing services to taxonomists for standard genome sequencing and annotation.</title>
        <authorList>
            <consortium name="The Broad Institute Genomics Platform"/>
            <consortium name="The Broad Institute Genome Sequencing Center for Infectious Disease"/>
            <person name="Wu L."/>
            <person name="Ma J."/>
        </authorList>
    </citation>
    <scope>NUCLEOTIDE SEQUENCE [LARGE SCALE GENOMIC DNA]</scope>
    <source>
        <strain evidence="4">CGMCC 4.7397</strain>
    </source>
</reference>
<name>A0ABW1I6N0_9PSEU</name>
<comment type="caution">
    <text evidence="3">The sequence shown here is derived from an EMBL/GenBank/DDBJ whole genome shotgun (WGS) entry which is preliminary data.</text>
</comment>
<dbReference type="PANTHER" id="PTHR43156">
    <property type="entry name" value="STAGE II SPORULATION PROTEIN E-RELATED"/>
    <property type="match status" value="1"/>
</dbReference>
<dbReference type="GO" id="GO:0004722">
    <property type="term" value="F:protein serine/threonine phosphatase activity"/>
    <property type="evidence" value="ECO:0007669"/>
    <property type="project" value="UniProtKB-EC"/>
</dbReference>
<dbReference type="PANTHER" id="PTHR43156:SF2">
    <property type="entry name" value="STAGE II SPORULATION PROTEIN E"/>
    <property type="match status" value="1"/>
</dbReference>
<evidence type="ECO:0000313" key="4">
    <source>
        <dbReference type="Proteomes" id="UP001596119"/>
    </source>
</evidence>
<proteinExistence type="predicted"/>
<dbReference type="EMBL" id="JBHSQK010000011">
    <property type="protein sequence ID" value="MFC5948029.1"/>
    <property type="molecule type" value="Genomic_DNA"/>
</dbReference>
<keyword evidence="4" id="KW-1185">Reference proteome</keyword>
<accession>A0ABW1I6N0</accession>
<dbReference type="Proteomes" id="UP001596119">
    <property type="component" value="Unassembled WGS sequence"/>
</dbReference>
<evidence type="ECO:0000313" key="3">
    <source>
        <dbReference type="EMBL" id="MFC5948029.1"/>
    </source>
</evidence>
<dbReference type="Gene3D" id="3.60.40.10">
    <property type="entry name" value="PPM-type phosphatase domain"/>
    <property type="match status" value="1"/>
</dbReference>
<dbReference type="Pfam" id="PF07228">
    <property type="entry name" value="SpoIIE"/>
    <property type="match status" value="1"/>
</dbReference>
<organism evidence="3 4">
    <name type="scientific">Pseudonocardia lutea</name>
    <dbReference type="NCBI Taxonomy" id="2172015"/>
    <lineage>
        <taxon>Bacteria</taxon>
        <taxon>Bacillati</taxon>
        <taxon>Actinomycetota</taxon>
        <taxon>Actinomycetes</taxon>
        <taxon>Pseudonocardiales</taxon>
        <taxon>Pseudonocardiaceae</taxon>
        <taxon>Pseudonocardia</taxon>
    </lineage>
</organism>
<dbReference type="SUPFAM" id="SSF81606">
    <property type="entry name" value="PP2C-like"/>
    <property type="match status" value="1"/>
</dbReference>
<dbReference type="InterPro" id="IPR001932">
    <property type="entry name" value="PPM-type_phosphatase-like_dom"/>
</dbReference>
<dbReference type="RefSeq" id="WP_379565087.1">
    <property type="nucleotide sequence ID" value="NZ_JBHSQK010000011.1"/>
</dbReference>
<dbReference type="SMART" id="SM00331">
    <property type="entry name" value="PP2C_SIG"/>
    <property type="match status" value="1"/>
</dbReference>
<sequence>MAQAEEAAWAGVLTHVIDASHLATGEQLSSVVDAAVRALGLTAEVLLVDLAERVLTPIGREPGPAVDVVGTLPGRAYQHAEILSGTDEHGRVLWLPLLDGTDRVGVLRIGLGAGASVGDGPWLRRRLWTLSGLMGHVVMAKVPHSDRLRRWRSNGPLSPPAELLWHILPPRTFATERVVVSALLQPAREVAGDAYDYDVREDVVELAVFDALGHDIRAGLTTVSALTAVRNARRDGVRDLAAVADRADAFIGAQPGRLQFATAVLARFDTTTGVLHYLLAGHPPPLLLRAGKIVKELTAPPRLPLGVTRFGGSAAGARGVVAREQLEPGDRLLLYSDGITEARDARGEFFGEQRLVEFTEHAAADELSAPETLRRLGAAVLEHQDGRLQDDATLLLLDWYTAGHLRIFPTLPPDEDPEGRPRGR</sequence>
<evidence type="ECO:0000256" key="1">
    <source>
        <dbReference type="ARBA" id="ARBA00022801"/>
    </source>
</evidence>
<keyword evidence="1 3" id="KW-0378">Hydrolase</keyword>
<dbReference type="InterPro" id="IPR036457">
    <property type="entry name" value="PPM-type-like_dom_sf"/>
</dbReference>
<gene>
    <name evidence="3" type="ORF">ACFQH9_07055</name>
</gene>